<dbReference type="Pfam" id="PF13635">
    <property type="entry name" value="DUF4143"/>
    <property type="match status" value="1"/>
</dbReference>
<dbReference type="EMBL" id="CP046565">
    <property type="protein sequence ID" value="QJD30669.1"/>
    <property type="molecule type" value="Genomic_DNA"/>
</dbReference>
<evidence type="ECO:0000259" key="2">
    <source>
        <dbReference type="Pfam" id="PF13635"/>
    </source>
</evidence>
<feature type="domain" description="AAA" evidence="1">
    <location>
        <begin position="15"/>
        <end position="132"/>
    </location>
</feature>
<accession>A0A858Q9W1</accession>
<dbReference type="KEGG" id="metu:GNH96_12245"/>
<dbReference type="Proteomes" id="UP000503004">
    <property type="component" value="Chromosome"/>
</dbReference>
<dbReference type="PANTHER" id="PTHR43566:SF2">
    <property type="entry name" value="DUF4143 DOMAIN-CONTAINING PROTEIN"/>
    <property type="match status" value="1"/>
</dbReference>
<evidence type="ECO:0000259" key="1">
    <source>
        <dbReference type="Pfam" id="PF13173"/>
    </source>
</evidence>
<gene>
    <name evidence="3" type="ORF">GNH96_12245</name>
</gene>
<dbReference type="SUPFAM" id="SSF52540">
    <property type="entry name" value="P-loop containing nucleoside triphosphate hydrolases"/>
    <property type="match status" value="1"/>
</dbReference>
<sequence>MATAGRFFEAPAASFFLFGPRGTGKSTWLRMAFPGALSVDLLDPAAQRLYQARPERLRELIAGNPQAREVVIDEVQKAPALLDVVHELIEADRPRRFILTGSSARKLRRGSANLLAGRLVETSMHPFMAAELGDNFNLHRALEIGLVPLIWHAPDPTASLRAYASLYLREEVQAEALVRDIGAFARFLEAISFSHGTLLNLAEIARECQVGRKTVEGYLGILEDLLLAFRVPVFTRRAKRHLVAHDKFYYFDAGVFRSLRPAGPLDRAEEIEGMALEGLVAQHLRAWIGYRRRGEQLYYWRTKSGSEVDFVIYGPESFYAIEVKRAVHIHSKDLRALNAFREDYPEASACLLYMGKDRLKIGEISCIPIEAFLKGLRPEQAILEHEVP</sequence>
<dbReference type="AlphaFoldDB" id="A0A858Q9W1"/>
<dbReference type="InterPro" id="IPR041682">
    <property type="entry name" value="AAA_14"/>
</dbReference>
<dbReference type="PANTHER" id="PTHR43566">
    <property type="entry name" value="CONSERVED PROTEIN"/>
    <property type="match status" value="1"/>
</dbReference>
<evidence type="ECO:0000313" key="4">
    <source>
        <dbReference type="Proteomes" id="UP000503004"/>
    </source>
</evidence>
<feature type="domain" description="DUF4143" evidence="2">
    <location>
        <begin position="171"/>
        <end position="325"/>
    </location>
</feature>
<organism evidence="3 4">
    <name type="scientific">Methylococcus geothermalis</name>
    <dbReference type="NCBI Taxonomy" id="2681310"/>
    <lineage>
        <taxon>Bacteria</taxon>
        <taxon>Pseudomonadati</taxon>
        <taxon>Pseudomonadota</taxon>
        <taxon>Gammaproteobacteria</taxon>
        <taxon>Methylococcales</taxon>
        <taxon>Methylococcaceae</taxon>
        <taxon>Methylococcus</taxon>
    </lineage>
</organism>
<protein>
    <submittedName>
        <fullName evidence="3">DUF4143 domain-containing protein</fullName>
    </submittedName>
</protein>
<dbReference type="Pfam" id="PF13173">
    <property type="entry name" value="AAA_14"/>
    <property type="match status" value="1"/>
</dbReference>
<keyword evidence="4" id="KW-1185">Reference proteome</keyword>
<proteinExistence type="predicted"/>
<dbReference type="InterPro" id="IPR027417">
    <property type="entry name" value="P-loop_NTPase"/>
</dbReference>
<reference evidence="4" key="1">
    <citation type="submission" date="2019-12" db="EMBL/GenBank/DDBJ databases">
        <authorList>
            <person name="Awala S.I."/>
            <person name="Rhee S.K."/>
        </authorList>
    </citation>
    <scope>NUCLEOTIDE SEQUENCE [LARGE SCALE GENOMIC DNA]</scope>
    <source>
        <strain evidence="4">IM1</strain>
    </source>
</reference>
<name>A0A858Q9W1_9GAMM</name>
<dbReference type="InterPro" id="IPR025420">
    <property type="entry name" value="DUF4143"/>
</dbReference>
<evidence type="ECO:0000313" key="3">
    <source>
        <dbReference type="EMBL" id="QJD30669.1"/>
    </source>
</evidence>